<dbReference type="EMBL" id="ML121529">
    <property type="protein sequence ID" value="RPB28703.1"/>
    <property type="molecule type" value="Genomic_DNA"/>
</dbReference>
<evidence type="ECO:0000313" key="20">
    <source>
        <dbReference type="EMBL" id="RPB28703.1"/>
    </source>
</evidence>
<dbReference type="Pfam" id="PF03447">
    <property type="entry name" value="NAD_binding_3"/>
    <property type="match status" value="1"/>
</dbReference>
<dbReference type="PROSITE" id="PS01042">
    <property type="entry name" value="HOMOSER_DHGENASE"/>
    <property type="match status" value="1"/>
</dbReference>
<dbReference type="UniPathway" id="UPA00051">
    <property type="reaction ID" value="UER00465"/>
</dbReference>
<evidence type="ECO:0000256" key="11">
    <source>
        <dbReference type="ARBA" id="ARBA00023167"/>
    </source>
</evidence>
<dbReference type="GO" id="GO:0009086">
    <property type="term" value="P:methionine biosynthetic process"/>
    <property type="evidence" value="ECO:0007669"/>
    <property type="project" value="UniProtKB-KW"/>
</dbReference>
<dbReference type="PANTHER" id="PTHR43070:SF5">
    <property type="entry name" value="HOMOSERINE DEHYDROGENASE"/>
    <property type="match status" value="1"/>
</dbReference>
<comment type="similarity">
    <text evidence="4 17">Belongs to the homoserine dehydrogenase family.</text>
</comment>
<proteinExistence type="inferred from homology"/>
<dbReference type="InterPro" id="IPR005106">
    <property type="entry name" value="Asp/hSer_DH_NAD-bd"/>
</dbReference>
<evidence type="ECO:0000256" key="2">
    <source>
        <dbReference type="ARBA" id="ARBA00005056"/>
    </source>
</evidence>
<keyword evidence="9 15" id="KW-0521">NADP</keyword>
<sequence>MTKVYIAIIGVGGVGKEFLKQLSNYITSNRSAPHILIPIVVSRSSAAVVSQDYSPIFLPSALDNLARSTTNPLSFPDEALSYFRGAPGEVILVDNTSDEKLAAHYPALLKNGVHIATPNKKGFSSDITLWDSIFASARGPSNLGGGYVFHEATVGAGLPVLSTLRELIETGDKVKKIEGIFSGTMSFLFNTFAPVGSGSSARFSEVVVKARDLGYTEPDPRDDLNGLDVARKLTILARLSGLNVRTPTSFPIQTLIPKPLESAASADEFLQGLGDYDTAMDELKRDAEAIGKTIRYVGKLDVESGHVEVGLHTFNTSSPIAGLKGSDNIISFYTERYGDNALIVQGAG</sequence>
<evidence type="ECO:0000256" key="4">
    <source>
        <dbReference type="ARBA" id="ARBA00006753"/>
    </source>
</evidence>
<evidence type="ECO:0000256" key="7">
    <source>
        <dbReference type="ARBA" id="ARBA00022605"/>
    </source>
</evidence>
<dbReference type="SUPFAM" id="SSF51735">
    <property type="entry name" value="NAD(P)-binding Rossmann-fold domains"/>
    <property type="match status" value="1"/>
</dbReference>
<dbReference type="SUPFAM" id="SSF55347">
    <property type="entry name" value="Glyceraldehyde-3-phosphate dehydrogenase-like, C-terminal domain"/>
    <property type="match status" value="1"/>
</dbReference>
<reference evidence="20 21" key="1">
    <citation type="journal article" date="2018" name="Nat. Ecol. Evol.">
        <title>Pezizomycetes genomes reveal the molecular basis of ectomycorrhizal truffle lifestyle.</title>
        <authorList>
            <person name="Murat C."/>
            <person name="Payen T."/>
            <person name="Noel B."/>
            <person name="Kuo A."/>
            <person name="Morin E."/>
            <person name="Chen J."/>
            <person name="Kohler A."/>
            <person name="Krizsan K."/>
            <person name="Balestrini R."/>
            <person name="Da Silva C."/>
            <person name="Montanini B."/>
            <person name="Hainaut M."/>
            <person name="Levati E."/>
            <person name="Barry K.W."/>
            <person name="Belfiori B."/>
            <person name="Cichocki N."/>
            <person name="Clum A."/>
            <person name="Dockter R.B."/>
            <person name="Fauchery L."/>
            <person name="Guy J."/>
            <person name="Iotti M."/>
            <person name="Le Tacon F."/>
            <person name="Lindquist E.A."/>
            <person name="Lipzen A."/>
            <person name="Malagnac F."/>
            <person name="Mello A."/>
            <person name="Molinier V."/>
            <person name="Miyauchi S."/>
            <person name="Poulain J."/>
            <person name="Riccioni C."/>
            <person name="Rubini A."/>
            <person name="Sitrit Y."/>
            <person name="Splivallo R."/>
            <person name="Traeger S."/>
            <person name="Wang M."/>
            <person name="Zifcakova L."/>
            <person name="Wipf D."/>
            <person name="Zambonelli A."/>
            <person name="Paolocci F."/>
            <person name="Nowrousian M."/>
            <person name="Ottonello S."/>
            <person name="Baldrian P."/>
            <person name="Spatafora J.W."/>
            <person name="Henrissat B."/>
            <person name="Nagy L.G."/>
            <person name="Aury J.M."/>
            <person name="Wincker P."/>
            <person name="Grigoriev I.V."/>
            <person name="Bonfante P."/>
            <person name="Martin F.M."/>
        </authorList>
    </citation>
    <scope>NUCLEOTIDE SEQUENCE [LARGE SCALE GENOMIC DNA]</scope>
    <source>
        <strain evidence="20 21">ATCC MYA-4762</strain>
    </source>
</reference>
<dbReference type="STRING" id="1051890.A0A3N4M0L2"/>
<feature type="active site" description="Proton donor" evidence="14">
    <location>
        <position position="232"/>
    </location>
</feature>
<evidence type="ECO:0000256" key="5">
    <source>
        <dbReference type="ARBA" id="ARBA00013213"/>
    </source>
</evidence>
<dbReference type="UniPathway" id="UPA00050">
    <property type="reaction ID" value="UER00063"/>
</dbReference>
<evidence type="ECO:0000256" key="10">
    <source>
        <dbReference type="ARBA" id="ARBA00023002"/>
    </source>
</evidence>
<feature type="binding site" evidence="15">
    <location>
        <position position="217"/>
    </location>
    <ligand>
        <name>L-homoserine</name>
        <dbReference type="ChEBI" id="CHEBI:57476"/>
    </ligand>
</feature>
<evidence type="ECO:0000313" key="21">
    <source>
        <dbReference type="Proteomes" id="UP000267821"/>
    </source>
</evidence>
<dbReference type="InterPro" id="IPR022697">
    <property type="entry name" value="HDH_short"/>
</dbReference>
<organism evidence="20 21">
    <name type="scientific">Terfezia boudieri ATCC MYA-4762</name>
    <dbReference type="NCBI Taxonomy" id="1051890"/>
    <lineage>
        <taxon>Eukaryota</taxon>
        <taxon>Fungi</taxon>
        <taxon>Dikarya</taxon>
        <taxon>Ascomycota</taxon>
        <taxon>Pezizomycotina</taxon>
        <taxon>Pezizomycetes</taxon>
        <taxon>Pezizales</taxon>
        <taxon>Pezizaceae</taxon>
        <taxon>Terfezia</taxon>
    </lineage>
</organism>
<accession>A0A3N4M0L2</accession>
<name>A0A3N4M0L2_9PEZI</name>
<dbReference type="PIRSF" id="PIRSF036497">
    <property type="entry name" value="HDH_short"/>
    <property type="match status" value="1"/>
</dbReference>
<evidence type="ECO:0000256" key="3">
    <source>
        <dbReference type="ARBA" id="ARBA00005062"/>
    </source>
</evidence>
<dbReference type="PANTHER" id="PTHR43070">
    <property type="match status" value="1"/>
</dbReference>
<dbReference type="AlphaFoldDB" id="A0A3N4M0L2"/>
<dbReference type="EC" id="1.1.1.3" evidence="5 16"/>
<evidence type="ECO:0000256" key="16">
    <source>
        <dbReference type="RuleBase" id="RU000579"/>
    </source>
</evidence>
<keyword evidence="21" id="KW-1185">Reference proteome</keyword>
<keyword evidence="11 16" id="KW-0486">Methionine biosynthesis</keyword>
<comment type="pathway">
    <text evidence="2 16">Amino-acid biosynthesis; L-threonine biosynthesis; L-threonine from L-aspartate: step 3/5.</text>
</comment>
<evidence type="ECO:0000256" key="17">
    <source>
        <dbReference type="RuleBase" id="RU004171"/>
    </source>
</evidence>
<evidence type="ECO:0000256" key="8">
    <source>
        <dbReference type="ARBA" id="ARBA00022697"/>
    </source>
</evidence>
<evidence type="ECO:0000256" key="9">
    <source>
        <dbReference type="ARBA" id="ARBA00022857"/>
    </source>
</evidence>
<comment type="cofactor">
    <cofactor evidence="1">
        <name>a metal cation</name>
        <dbReference type="ChEBI" id="CHEBI:25213"/>
    </cofactor>
</comment>
<feature type="binding site" evidence="15">
    <location>
        <position position="120"/>
    </location>
    <ligand>
        <name>NADPH</name>
        <dbReference type="ChEBI" id="CHEBI:57783"/>
    </ligand>
</feature>
<comment type="function">
    <text evidence="13">Catalyzes the conversion of L-aspartate-beta-semialdehyde (L-Asa) to L-homoserine (L-Hse), the third step in the biosynthesis of amino acids that derive from aspartate (the aspartate family of amino acids), including methioinine and threonine, the latter of which is a precursor to isoleucine; production of homoserine leads to a branch-point in the pathway as it can either be O-phosphorylated for processing to threonine, or O-acylated for processing to methionine.</text>
</comment>
<dbReference type="Pfam" id="PF00742">
    <property type="entry name" value="Homoserine_dh"/>
    <property type="match status" value="1"/>
</dbReference>
<comment type="pathway">
    <text evidence="3 16">Amino-acid biosynthesis; L-methionine biosynthesis via de novo pathway; L-homoserine from L-aspartate: step 3/3.</text>
</comment>
<keyword evidence="10 16" id="KW-0560">Oxidoreductase</keyword>
<feature type="domain" description="Aspartate/homoserine dehydrogenase NAD-binding" evidence="19">
    <location>
        <begin position="10"/>
        <end position="138"/>
    </location>
</feature>
<feature type="domain" description="Homoserine dehydrogenase catalytic" evidence="18">
    <location>
        <begin position="159"/>
        <end position="348"/>
    </location>
</feature>
<feature type="binding site" evidence="15">
    <location>
        <position position="96"/>
    </location>
    <ligand>
        <name>NADPH</name>
        <dbReference type="ChEBI" id="CHEBI:57783"/>
    </ligand>
</feature>
<evidence type="ECO:0000259" key="19">
    <source>
        <dbReference type="Pfam" id="PF03447"/>
    </source>
</evidence>
<evidence type="ECO:0000256" key="15">
    <source>
        <dbReference type="PIRSR" id="PIRSR036497-2"/>
    </source>
</evidence>
<dbReference type="GO" id="GO:0050661">
    <property type="term" value="F:NADP binding"/>
    <property type="evidence" value="ECO:0007669"/>
    <property type="project" value="InterPro"/>
</dbReference>
<dbReference type="InterPro" id="IPR019811">
    <property type="entry name" value="HDH_CS"/>
</dbReference>
<evidence type="ECO:0000259" key="18">
    <source>
        <dbReference type="Pfam" id="PF00742"/>
    </source>
</evidence>
<dbReference type="GO" id="GO:0009088">
    <property type="term" value="P:threonine biosynthetic process"/>
    <property type="evidence" value="ECO:0007669"/>
    <property type="project" value="UniProtKB-UniPathway"/>
</dbReference>
<dbReference type="FunCoup" id="A0A3N4M0L2">
    <property type="interactions" value="354"/>
</dbReference>
<evidence type="ECO:0000256" key="13">
    <source>
        <dbReference type="ARBA" id="ARBA00059589"/>
    </source>
</evidence>
<dbReference type="OrthoDB" id="67851at2759"/>
<dbReference type="Proteomes" id="UP000267821">
    <property type="component" value="Unassembled WGS sequence"/>
</dbReference>
<dbReference type="GO" id="GO:0009090">
    <property type="term" value="P:homoserine biosynthetic process"/>
    <property type="evidence" value="ECO:0007669"/>
    <property type="project" value="TreeGrafter"/>
</dbReference>
<evidence type="ECO:0000256" key="12">
    <source>
        <dbReference type="ARBA" id="ARBA00048841"/>
    </source>
</evidence>
<dbReference type="Gene3D" id="3.40.50.720">
    <property type="entry name" value="NAD(P)-binding Rossmann-like Domain"/>
    <property type="match status" value="1"/>
</dbReference>
<dbReference type="GO" id="GO:0004412">
    <property type="term" value="F:homoserine dehydrogenase activity"/>
    <property type="evidence" value="ECO:0007669"/>
    <property type="project" value="UniProtKB-EC"/>
</dbReference>
<evidence type="ECO:0000256" key="14">
    <source>
        <dbReference type="PIRSR" id="PIRSR036497-1"/>
    </source>
</evidence>
<keyword evidence="8 16" id="KW-0791">Threonine biosynthesis</keyword>
<dbReference type="InterPro" id="IPR036291">
    <property type="entry name" value="NAD(P)-bd_dom_sf"/>
</dbReference>
<dbReference type="Gene3D" id="3.30.360.10">
    <property type="entry name" value="Dihydrodipicolinate Reductase, domain 2"/>
    <property type="match status" value="1"/>
</dbReference>
<evidence type="ECO:0000256" key="6">
    <source>
        <dbReference type="ARBA" id="ARBA00013376"/>
    </source>
</evidence>
<protein>
    <recommendedName>
        <fullName evidence="6 16">Homoserine dehydrogenase</fullName>
        <ecNumber evidence="5 16">1.1.1.3</ecNumber>
    </recommendedName>
</protein>
<feature type="binding site" evidence="15">
    <location>
        <begin position="10"/>
        <end position="15"/>
    </location>
    <ligand>
        <name>NADP(+)</name>
        <dbReference type="ChEBI" id="CHEBI:58349"/>
    </ligand>
</feature>
<evidence type="ECO:0000256" key="1">
    <source>
        <dbReference type="ARBA" id="ARBA00001920"/>
    </source>
</evidence>
<dbReference type="InParanoid" id="A0A3N4M0L2"/>
<gene>
    <name evidence="20" type="ORF">L211DRAFT_833690</name>
</gene>
<comment type="catalytic activity">
    <reaction evidence="12">
        <text>L-homoserine + NADP(+) = L-aspartate 4-semialdehyde + NADPH + H(+)</text>
        <dbReference type="Rhea" id="RHEA:15761"/>
        <dbReference type="ChEBI" id="CHEBI:15378"/>
        <dbReference type="ChEBI" id="CHEBI:57476"/>
        <dbReference type="ChEBI" id="CHEBI:57783"/>
        <dbReference type="ChEBI" id="CHEBI:58349"/>
        <dbReference type="ChEBI" id="CHEBI:537519"/>
        <dbReference type="EC" id="1.1.1.3"/>
    </reaction>
    <physiologicalReaction direction="right-to-left" evidence="12">
        <dbReference type="Rhea" id="RHEA:15763"/>
    </physiologicalReaction>
</comment>
<keyword evidence="7 16" id="KW-0028">Amino-acid biosynthesis</keyword>
<dbReference type="FunFam" id="3.30.360.10:FF:000006">
    <property type="entry name" value="Bifunctional aspartokinase/homoserine dehydrogenase"/>
    <property type="match status" value="1"/>
</dbReference>
<dbReference type="InterPro" id="IPR001342">
    <property type="entry name" value="HDH_cat"/>
</dbReference>
<dbReference type="InterPro" id="IPR011147">
    <property type="entry name" value="Bifunc_Aspkin/hSer_DH"/>
</dbReference>